<feature type="domain" description="PDZ" evidence="3">
    <location>
        <begin position="110"/>
        <end position="194"/>
    </location>
</feature>
<dbReference type="AlphaFoldDB" id="F8F9R2"/>
<dbReference type="RefSeq" id="WP_013919543.1">
    <property type="nucleotide sequence ID" value="NC_015690.1"/>
</dbReference>
<dbReference type="SUPFAM" id="SSF50156">
    <property type="entry name" value="PDZ domain-like"/>
    <property type="match status" value="1"/>
</dbReference>
<dbReference type="SMART" id="SM00228">
    <property type="entry name" value="PDZ"/>
    <property type="match status" value="1"/>
</dbReference>
<dbReference type="Gene3D" id="2.30.42.10">
    <property type="match status" value="1"/>
</dbReference>
<dbReference type="GO" id="GO:0005524">
    <property type="term" value="F:ATP binding"/>
    <property type="evidence" value="ECO:0007669"/>
    <property type="project" value="InterPro"/>
</dbReference>
<name>F8F9R2_PAEMK</name>
<dbReference type="Proteomes" id="UP000006620">
    <property type="component" value="Chromosome"/>
</dbReference>
<dbReference type="InterPro" id="IPR036034">
    <property type="entry name" value="PDZ_sf"/>
</dbReference>
<comment type="similarity">
    <text evidence="1">Belongs to the peptidase S16 family.</text>
</comment>
<dbReference type="InterPro" id="IPR020568">
    <property type="entry name" value="Ribosomal_Su5_D2-typ_SF"/>
</dbReference>
<dbReference type="InterPro" id="IPR027065">
    <property type="entry name" value="Lon_Prtase"/>
</dbReference>
<accession>F8F9R2</accession>
<dbReference type="GO" id="GO:0030163">
    <property type="term" value="P:protein catabolic process"/>
    <property type="evidence" value="ECO:0007669"/>
    <property type="project" value="InterPro"/>
</dbReference>
<proteinExistence type="inferred from homology"/>
<evidence type="ECO:0000259" key="3">
    <source>
        <dbReference type="PROSITE" id="PS50106"/>
    </source>
</evidence>
<dbReference type="KEGG" id="pms:KNP414_05867"/>
<dbReference type="HOGENOM" id="CLU_042037_2_0_9"/>
<feature type="active site" evidence="1">
    <location>
        <position position="250"/>
    </location>
</feature>
<dbReference type="InterPro" id="IPR008269">
    <property type="entry name" value="Lon_proteolytic"/>
</dbReference>
<comment type="catalytic activity">
    <reaction evidence="1">
        <text>Hydrolysis of proteins in presence of ATP.</text>
        <dbReference type="EC" id="3.4.21.53"/>
    </reaction>
</comment>
<feature type="active site" evidence="1">
    <location>
        <position position="295"/>
    </location>
</feature>
<dbReference type="EC" id="3.4.21.53" evidence="1"/>
<keyword evidence="2" id="KW-1133">Transmembrane helix</keyword>
<dbReference type="PATRIC" id="fig|1036673.3.peg.5458"/>
<organism evidence="5 6">
    <name type="scientific">Paenibacillus mucilaginosus (strain KNP414)</name>
    <dbReference type="NCBI Taxonomy" id="1036673"/>
    <lineage>
        <taxon>Bacteria</taxon>
        <taxon>Bacillati</taxon>
        <taxon>Bacillota</taxon>
        <taxon>Bacilli</taxon>
        <taxon>Bacillales</taxon>
        <taxon>Paenibacillaceae</taxon>
        <taxon>Paenibacillus</taxon>
    </lineage>
</organism>
<sequence length="361" mass="39084">MGESRHIKQASRIVFSVFGAILLLFFIYFMPLPLYIFKPGSADVIGPMVKVSQPGPEDRGELMLTTVSVSNANLMGYLLSFVLPYQERQPKQDLLKEGETEEEYSQRQEVVMLTSQADAMQAAYKKLGIPYRISKDGVVLQRVYPEFPAHDVLLPGDYLVKIDDKPIQAYEDVRSALAGKKEGDQAAVTFRRGSALRTEDIALKTLPVQSGETGPARIGLGVEPVDVLSVKAESEAQQVSIQAGDIGGPSAGLMFSLEIYNKLVPEDITKGYRIAGTGIINPEGQVGVIGGIQHKVVAADRAGAEFFFAPKDVTEGGRTIENYSAAKKRAEEIGTEMKVVPVGTMQDALDYLAALPAKTGG</sequence>
<dbReference type="Pfam" id="PF05362">
    <property type="entry name" value="Lon_C"/>
    <property type="match status" value="1"/>
</dbReference>
<gene>
    <name evidence="5" type="ordered locus">KNP414_05867</name>
</gene>
<keyword evidence="2" id="KW-0472">Membrane</keyword>
<evidence type="ECO:0000259" key="4">
    <source>
        <dbReference type="PROSITE" id="PS51786"/>
    </source>
</evidence>
<feature type="transmembrane region" description="Helical" evidence="2">
    <location>
        <begin position="12"/>
        <end position="30"/>
    </location>
</feature>
<keyword evidence="2" id="KW-0812">Transmembrane</keyword>
<dbReference type="Gene3D" id="3.30.230.10">
    <property type="match status" value="1"/>
</dbReference>
<evidence type="ECO:0000313" key="6">
    <source>
        <dbReference type="Proteomes" id="UP000006620"/>
    </source>
</evidence>
<evidence type="ECO:0000313" key="5">
    <source>
        <dbReference type="EMBL" id="AEI44391.1"/>
    </source>
</evidence>
<dbReference type="SUPFAM" id="SSF54211">
    <property type="entry name" value="Ribosomal protein S5 domain 2-like"/>
    <property type="match status" value="1"/>
</dbReference>
<dbReference type="Pfam" id="PF13180">
    <property type="entry name" value="PDZ_2"/>
    <property type="match status" value="1"/>
</dbReference>
<dbReference type="InterPro" id="IPR001478">
    <property type="entry name" value="PDZ"/>
</dbReference>
<dbReference type="GO" id="GO:0004252">
    <property type="term" value="F:serine-type endopeptidase activity"/>
    <property type="evidence" value="ECO:0007669"/>
    <property type="project" value="UniProtKB-UniRule"/>
</dbReference>
<reference evidence="5 6" key="2">
    <citation type="journal article" date="2013" name="Genome Announc.">
        <title>Genome Sequence of Growth-Improving Paenibacillus mucilaginosus Strain KNP414.</title>
        <authorList>
            <person name="Lu J.J."/>
            <person name="Wang J.F."/>
            <person name="Hu X.F."/>
        </authorList>
    </citation>
    <scope>NUCLEOTIDE SEQUENCE [LARGE SCALE GENOMIC DNA]</scope>
    <source>
        <strain evidence="5 6">KNP414</strain>
    </source>
</reference>
<protein>
    <recommendedName>
        <fullName evidence="1">endopeptidase La</fullName>
        <ecNumber evidence="1">3.4.21.53</ecNumber>
    </recommendedName>
</protein>
<evidence type="ECO:0000256" key="2">
    <source>
        <dbReference type="SAM" id="Phobius"/>
    </source>
</evidence>
<dbReference type="PROSITE" id="PS51786">
    <property type="entry name" value="LON_PROTEOLYTIC"/>
    <property type="match status" value="1"/>
</dbReference>
<keyword evidence="1" id="KW-0378">Hydrolase</keyword>
<reference evidence="6" key="1">
    <citation type="submission" date="2011-06" db="EMBL/GenBank/DDBJ databases">
        <title>Complete genome sequence of Paenibacillus mucilaginosus KNP414.</title>
        <authorList>
            <person name="Wang J."/>
            <person name="Hu S."/>
            <person name="Hu X."/>
            <person name="Zhang B."/>
            <person name="Dong D."/>
            <person name="Zhang S."/>
            <person name="Zhao K."/>
            <person name="Wu D."/>
        </authorList>
    </citation>
    <scope>NUCLEOTIDE SEQUENCE [LARGE SCALE GENOMIC DNA]</scope>
    <source>
        <strain evidence="6">KNP414</strain>
    </source>
</reference>
<evidence type="ECO:0000256" key="1">
    <source>
        <dbReference type="PROSITE-ProRule" id="PRU01122"/>
    </source>
</evidence>
<dbReference type="EMBL" id="CP002869">
    <property type="protein sequence ID" value="AEI44391.1"/>
    <property type="molecule type" value="Genomic_DNA"/>
</dbReference>
<dbReference type="PROSITE" id="PS50106">
    <property type="entry name" value="PDZ"/>
    <property type="match status" value="1"/>
</dbReference>
<dbReference type="MEROPS" id="S16.012"/>
<dbReference type="PANTHER" id="PTHR10046">
    <property type="entry name" value="ATP DEPENDENT LON PROTEASE FAMILY MEMBER"/>
    <property type="match status" value="1"/>
</dbReference>
<keyword evidence="1" id="KW-0720">Serine protease</keyword>
<dbReference type="InterPro" id="IPR014721">
    <property type="entry name" value="Ribsml_uS5_D2-typ_fold_subgr"/>
</dbReference>
<feature type="domain" description="Lon proteolytic" evidence="4">
    <location>
        <begin position="243"/>
        <end position="355"/>
    </location>
</feature>
<dbReference type="GO" id="GO:0004176">
    <property type="term" value="F:ATP-dependent peptidase activity"/>
    <property type="evidence" value="ECO:0007669"/>
    <property type="project" value="UniProtKB-UniRule"/>
</dbReference>
<keyword evidence="1" id="KW-0645">Protease</keyword>
<dbReference type="GO" id="GO:0006508">
    <property type="term" value="P:proteolysis"/>
    <property type="evidence" value="ECO:0007669"/>
    <property type="project" value="UniProtKB-KW"/>
</dbReference>